<name>A0A2J0UCC1_STEMA</name>
<evidence type="ECO:0000256" key="1">
    <source>
        <dbReference type="ARBA" id="ARBA00010515"/>
    </source>
</evidence>
<dbReference type="Pfam" id="PF07859">
    <property type="entry name" value="Abhydrolase_3"/>
    <property type="match status" value="1"/>
</dbReference>
<evidence type="ECO:0000313" key="6">
    <source>
        <dbReference type="Proteomes" id="UP000230167"/>
    </source>
</evidence>
<evidence type="ECO:0000313" key="5">
    <source>
        <dbReference type="EMBL" id="PJL29079.1"/>
    </source>
</evidence>
<comment type="caution">
    <text evidence="5">The sequence shown here is derived from an EMBL/GenBank/DDBJ whole genome shotgun (WGS) entry which is preliminary data.</text>
</comment>
<dbReference type="Proteomes" id="UP000230167">
    <property type="component" value="Unassembled WGS sequence"/>
</dbReference>
<dbReference type="PANTHER" id="PTHR48081:SF30">
    <property type="entry name" value="ACETYL-HYDROLASE LIPR-RELATED"/>
    <property type="match status" value="1"/>
</dbReference>
<dbReference type="EMBL" id="NEQV01000003">
    <property type="protein sequence ID" value="PJL29079.1"/>
    <property type="molecule type" value="Genomic_DNA"/>
</dbReference>
<evidence type="ECO:0000259" key="4">
    <source>
        <dbReference type="Pfam" id="PF07859"/>
    </source>
</evidence>
<dbReference type="AlphaFoldDB" id="A0A2J0UCC1"/>
<feature type="signal peptide" evidence="3">
    <location>
        <begin position="1"/>
        <end position="22"/>
    </location>
</feature>
<dbReference type="OrthoDB" id="9775851at2"/>
<comment type="similarity">
    <text evidence="1">Belongs to the 'GDXG' lipolytic enzyme family.</text>
</comment>
<keyword evidence="2" id="KW-0378">Hydrolase</keyword>
<feature type="domain" description="Alpha/beta hydrolase fold-3" evidence="4">
    <location>
        <begin position="53"/>
        <end position="235"/>
    </location>
</feature>
<proteinExistence type="inferred from homology"/>
<dbReference type="InterPro" id="IPR013094">
    <property type="entry name" value="AB_hydrolase_3"/>
</dbReference>
<reference evidence="5 6" key="1">
    <citation type="journal article" date="2017" name="Front. Microbiol.">
        <title>Double-Face Meets the Bacterial World: The Opportunistic Pathogen Stenotrophomonas maltophilia.</title>
        <authorList>
            <person name="Lira F."/>
            <person name="Berg G."/>
            <person name="Martinez J.L."/>
        </authorList>
    </citation>
    <scope>NUCLEOTIDE SEQUENCE [LARGE SCALE GENOMIC DNA]</scope>
    <source>
        <strain evidence="5 6">EA1</strain>
    </source>
</reference>
<sequence length="284" mass="30210">MRLRNTLPLAVLLLSIAAITHAGEHVETYRQVDGRALKVHVYSPAKTAGNAALLLFHGGGWAHGEPAWMEGTAAQLQAMGIVAIAVEYRLSGASSTPADAQRDTCAAFMWAAAEARRLHIDPARVGGYGVSAGGQLVAAAALGACGENSARPRRVVLWSPALDVASDGWFKRLMKGQDSRWLDPVANAGAAGPPMLIVQGEQDTVTPLRVAERFCAARDVAHAECRLLRYPQLGHLLSRNLTSQESVFDVDARSAADAWQRIESWLQAAGWLPANAGEAPAAPR</sequence>
<dbReference type="InterPro" id="IPR050300">
    <property type="entry name" value="GDXG_lipolytic_enzyme"/>
</dbReference>
<accession>A0A2J0UCC1</accession>
<organism evidence="5 6">
    <name type="scientific">Stenotrophomonas maltophilia</name>
    <name type="common">Pseudomonas maltophilia</name>
    <name type="synonym">Xanthomonas maltophilia</name>
    <dbReference type="NCBI Taxonomy" id="40324"/>
    <lineage>
        <taxon>Bacteria</taxon>
        <taxon>Pseudomonadati</taxon>
        <taxon>Pseudomonadota</taxon>
        <taxon>Gammaproteobacteria</taxon>
        <taxon>Lysobacterales</taxon>
        <taxon>Lysobacteraceae</taxon>
        <taxon>Stenotrophomonas</taxon>
        <taxon>Stenotrophomonas maltophilia group</taxon>
    </lineage>
</organism>
<dbReference type="Gene3D" id="3.40.50.1820">
    <property type="entry name" value="alpha/beta hydrolase"/>
    <property type="match status" value="1"/>
</dbReference>
<evidence type="ECO:0000256" key="3">
    <source>
        <dbReference type="SAM" id="SignalP"/>
    </source>
</evidence>
<keyword evidence="3" id="KW-0732">Signal</keyword>
<gene>
    <name evidence="5" type="ORF">B9Y64_12150</name>
</gene>
<dbReference type="RefSeq" id="WP_100440937.1">
    <property type="nucleotide sequence ID" value="NZ_CBCPIZ010000009.1"/>
</dbReference>
<dbReference type="InterPro" id="IPR029058">
    <property type="entry name" value="AB_hydrolase_fold"/>
</dbReference>
<feature type="chain" id="PRO_5014336943" description="Alpha/beta hydrolase fold-3 domain-containing protein" evidence="3">
    <location>
        <begin position="23"/>
        <end position="284"/>
    </location>
</feature>
<protein>
    <recommendedName>
        <fullName evidence="4">Alpha/beta hydrolase fold-3 domain-containing protein</fullName>
    </recommendedName>
</protein>
<dbReference type="GO" id="GO:0004806">
    <property type="term" value="F:triacylglycerol lipase activity"/>
    <property type="evidence" value="ECO:0007669"/>
    <property type="project" value="TreeGrafter"/>
</dbReference>
<dbReference type="SUPFAM" id="SSF53474">
    <property type="entry name" value="alpha/beta-Hydrolases"/>
    <property type="match status" value="1"/>
</dbReference>
<dbReference type="PANTHER" id="PTHR48081">
    <property type="entry name" value="AB HYDROLASE SUPERFAMILY PROTEIN C4A8.06C"/>
    <property type="match status" value="1"/>
</dbReference>
<evidence type="ECO:0000256" key="2">
    <source>
        <dbReference type="ARBA" id="ARBA00022801"/>
    </source>
</evidence>